<dbReference type="GO" id="GO:0016787">
    <property type="term" value="F:hydrolase activity"/>
    <property type="evidence" value="ECO:0007669"/>
    <property type="project" value="UniProtKB-KW"/>
</dbReference>
<dbReference type="OrthoDB" id="1046782at2759"/>
<dbReference type="InterPro" id="IPR012334">
    <property type="entry name" value="Pectin_lyas_fold"/>
</dbReference>
<organism evidence="1 2">
    <name type="scientific">Tuber magnatum</name>
    <name type="common">white Piedmont truffle</name>
    <dbReference type="NCBI Taxonomy" id="42249"/>
    <lineage>
        <taxon>Eukaryota</taxon>
        <taxon>Fungi</taxon>
        <taxon>Dikarya</taxon>
        <taxon>Ascomycota</taxon>
        <taxon>Pezizomycotina</taxon>
        <taxon>Pezizomycetes</taxon>
        <taxon>Pezizales</taxon>
        <taxon>Tuberaceae</taxon>
        <taxon>Tuber</taxon>
    </lineage>
</organism>
<keyword evidence="1" id="KW-0378">Hydrolase</keyword>
<dbReference type="SUPFAM" id="SSF51126">
    <property type="entry name" value="Pectin lyase-like"/>
    <property type="match status" value="1"/>
</dbReference>
<proteinExistence type="predicted"/>
<gene>
    <name evidence="1" type="ORF">C7212DRAFT_347409</name>
</gene>
<dbReference type="AlphaFoldDB" id="A0A317SH97"/>
<dbReference type="EMBL" id="PYWC01000073">
    <property type="protein sequence ID" value="PWW73815.1"/>
    <property type="molecule type" value="Genomic_DNA"/>
</dbReference>
<reference evidence="1 2" key="1">
    <citation type="submission" date="2018-03" db="EMBL/GenBank/DDBJ databases">
        <title>Genomes of Pezizomycetes fungi and the evolution of truffles.</title>
        <authorList>
            <person name="Murat C."/>
            <person name="Payen T."/>
            <person name="Noel B."/>
            <person name="Kuo A."/>
            <person name="Martin F.M."/>
        </authorList>
    </citation>
    <scope>NUCLEOTIDE SEQUENCE [LARGE SCALE GENOMIC DNA]</scope>
    <source>
        <strain evidence="1">091103-1</strain>
    </source>
</reference>
<protein>
    <submittedName>
        <fullName evidence="1">Glycoside Hydrolase Family 55 protein</fullName>
    </submittedName>
</protein>
<keyword evidence="2" id="KW-1185">Reference proteome</keyword>
<evidence type="ECO:0000313" key="2">
    <source>
        <dbReference type="Proteomes" id="UP000246991"/>
    </source>
</evidence>
<dbReference type="InterPro" id="IPR011050">
    <property type="entry name" value="Pectin_lyase_fold/virulence"/>
</dbReference>
<evidence type="ECO:0000313" key="1">
    <source>
        <dbReference type="EMBL" id="PWW73815.1"/>
    </source>
</evidence>
<sequence length="192" mass="20544">MTITTTLTTPTTACTLALQPEGAAVLKLHADAAGGISKDRPEDDSLARLLGAPRGFKIIHPGQIRHTMSVCCGSDYSSAGERRVIPVLSKRSSPVAVPFPRNTSTTGKNSAVPIPNTNTIANSVANWFSAQATRTLTPNNPTKFWQETVNLNSALPFNADPTYQVYRNLRTYGAKGNGITDDSGAFQFAICY</sequence>
<dbReference type="STRING" id="42249.A0A317SH97"/>
<dbReference type="Proteomes" id="UP000246991">
    <property type="component" value="Unassembled WGS sequence"/>
</dbReference>
<dbReference type="Gene3D" id="2.160.20.10">
    <property type="entry name" value="Single-stranded right-handed beta-helix, Pectin lyase-like"/>
    <property type="match status" value="1"/>
</dbReference>
<comment type="caution">
    <text evidence="1">The sequence shown here is derived from an EMBL/GenBank/DDBJ whole genome shotgun (WGS) entry which is preliminary data.</text>
</comment>
<accession>A0A317SH97</accession>
<name>A0A317SH97_9PEZI</name>